<keyword evidence="4" id="KW-0805">Transcription regulation</keyword>
<evidence type="ECO:0000256" key="7">
    <source>
        <dbReference type="ARBA" id="ARBA00024733"/>
    </source>
</evidence>
<accession>A0A317SI84</accession>
<dbReference type="AlphaFoldDB" id="A0A317SI84"/>
<dbReference type="EMBL" id="PYWC01000070">
    <property type="protein sequence ID" value="PWW73958.1"/>
    <property type="molecule type" value="Genomic_DNA"/>
</dbReference>
<proteinExistence type="inferred from homology"/>
<keyword evidence="12" id="KW-1185">Reference proteome</keyword>
<comment type="subcellular location">
    <subcellularLocation>
        <location evidence="1">Nucleus</location>
    </subcellularLocation>
</comment>
<protein>
    <recommendedName>
        <fullName evidence="3">Transcription initiation factor IIA subunit 2</fullName>
    </recommendedName>
    <alternativeName>
        <fullName evidence="9">General transcription factor IIA subunit 2</fullName>
    </alternativeName>
    <alternativeName>
        <fullName evidence="8">Transcription initiation factor IIA small chain</fullName>
    </alternativeName>
</protein>
<evidence type="ECO:0000256" key="9">
    <source>
        <dbReference type="ARBA" id="ARBA00032215"/>
    </source>
</evidence>
<evidence type="ECO:0000256" key="6">
    <source>
        <dbReference type="ARBA" id="ARBA00023242"/>
    </source>
</evidence>
<dbReference type="InterPro" id="IPR015872">
    <property type="entry name" value="TFIIA_gsu_N"/>
</dbReference>
<comment type="caution">
    <text evidence="11">The sequence shown here is derived from an EMBL/GenBank/DDBJ whole genome shotgun (WGS) entry which is preliminary data.</text>
</comment>
<sequence>MKYMKNGNPVIWDIYRRASVCVALIDALDELVEAGKITQSLARRIIYNYDVSVQDNIEKCGVEVKMKAKLMDYRFVDSIWWFNLKNIVISKGPFRRRSGEEVVRFEGPLRVIAVGCDATAKNVNSRVPGHNVFEPEHRKG</sequence>
<dbReference type="InterPro" id="IPR009083">
    <property type="entry name" value="TFIIA_a-hlx"/>
</dbReference>
<dbReference type="GO" id="GO:0006367">
    <property type="term" value="P:transcription initiation at RNA polymerase II promoter"/>
    <property type="evidence" value="ECO:0007669"/>
    <property type="project" value="InterPro"/>
</dbReference>
<dbReference type="PANTHER" id="PTHR10966">
    <property type="entry name" value="TRANSCRIPTION INITIATION FACTOR IIA SUBUNIT 2"/>
    <property type="match status" value="1"/>
</dbReference>
<evidence type="ECO:0000256" key="5">
    <source>
        <dbReference type="ARBA" id="ARBA00023163"/>
    </source>
</evidence>
<evidence type="ECO:0000256" key="8">
    <source>
        <dbReference type="ARBA" id="ARBA00029848"/>
    </source>
</evidence>
<organism evidence="11 12">
    <name type="scientific">Tuber magnatum</name>
    <name type="common">white Piedmont truffle</name>
    <dbReference type="NCBI Taxonomy" id="42249"/>
    <lineage>
        <taxon>Eukaryota</taxon>
        <taxon>Fungi</taxon>
        <taxon>Dikarya</taxon>
        <taxon>Ascomycota</taxon>
        <taxon>Pezizomycotina</taxon>
        <taxon>Pezizomycetes</taxon>
        <taxon>Pezizales</taxon>
        <taxon>Tuberaceae</taxon>
        <taxon>Tuber</taxon>
    </lineage>
</organism>
<dbReference type="OrthoDB" id="586585at2759"/>
<dbReference type="Pfam" id="PF02268">
    <property type="entry name" value="TFIIA_gamma_N"/>
    <property type="match status" value="1"/>
</dbReference>
<dbReference type="SUPFAM" id="SSF50784">
    <property type="entry name" value="Transcription factor IIA (TFIIA), beta-barrel domain"/>
    <property type="match status" value="1"/>
</dbReference>
<dbReference type="Gene3D" id="1.10.287.190">
    <property type="entry name" value="Transcription factor IIA gamma subunit, alpha-helical domain"/>
    <property type="match status" value="1"/>
</dbReference>
<dbReference type="InterPro" id="IPR003194">
    <property type="entry name" value="TFIIA_gsu"/>
</dbReference>
<dbReference type="Proteomes" id="UP000246991">
    <property type="component" value="Unassembled WGS sequence"/>
</dbReference>
<feature type="domain" description="Transcription initiation factor IIA gamma subunit N-terminal" evidence="10">
    <location>
        <begin position="12"/>
        <end position="56"/>
    </location>
</feature>
<comment type="function">
    <text evidence="7">TFIIA is a component of the transcription machinery of RNA polymerase II and plays an important role in transcriptional activation. TFIIA in a complex with TBP mediates transcriptional activity.</text>
</comment>
<evidence type="ECO:0000256" key="3">
    <source>
        <dbReference type="ARBA" id="ARBA00019928"/>
    </source>
</evidence>
<keyword evidence="5" id="KW-0804">Transcription</keyword>
<dbReference type="InterPro" id="IPR009088">
    <property type="entry name" value="TFIIA_b-brl"/>
</dbReference>
<reference evidence="11 12" key="1">
    <citation type="submission" date="2018-03" db="EMBL/GenBank/DDBJ databases">
        <title>Genomes of Pezizomycetes fungi and the evolution of truffles.</title>
        <authorList>
            <person name="Murat C."/>
            <person name="Payen T."/>
            <person name="Noel B."/>
            <person name="Kuo A."/>
            <person name="Martin F.M."/>
        </authorList>
    </citation>
    <scope>NUCLEOTIDE SEQUENCE [LARGE SCALE GENOMIC DNA]</scope>
    <source>
        <strain evidence="11">091103-1</strain>
    </source>
</reference>
<evidence type="ECO:0000256" key="1">
    <source>
        <dbReference type="ARBA" id="ARBA00004123"/>
    </source>
</evidence>
<dbReference type="GO" id="GO:0005672">
    <property type="term" value="C:transcription factor TFIIA complex"/>
    <property type="evidence" value="ECO:0007669"/>
    <property type="project" value="InterPro"/>
</dbReference>
<evidence type="ECO:0000313" key="12">
    <source>
        <dbReference type="Proteomes" id="UP000246991"/>
    </source>
</evidence>
<dbReference type="SUPFAM" id="SSF47396">
    <property type="entry name" value="Transcription factor IIA (TFIIA), alpha-helical domain"/>
    <property type="match status" value="1"/>
</dbReference>
<dbReference type="Gene3D" id="2.30.18.10">
    <property type="entry name" value="Transcription factor IIA (TFIIA), beta-barrel domain"/>
    <property type="match status" value="1"/>
</dbReference>
<gene>
    <name evidence="11" type="ORF">C7212DRAFT_329601</name>
</gene>
<evidence type="ECO:0000256" key="2">
    <source>
        <dbReference type="ARBA" id="ARBA00007675"/>
    </source>
</evidence>
<evidence type="ECO:0000256" key="4">
    <source>
        <dbReference type="ARBA" id="ARBA00023015"/>
    </source>
</evidence>
<evidence type="ECO:0000313" key="11">
    <source>
        <dbReference type="EMBL" id="PWW73958.1"/>
    </source>
</evidence>
<name>A0A317SI84_9PEZI</name>
<evidence type="ECO:0000259" key="10">
    <source>
        <dbReference type="Pfam" id="PF02268"/>
    </source>
</evidence>
<comment type="similarity">
    <text evidence="2">Belongs to the TFIIA subunit 2 family.</text>
</comment>
<keyword evidence="6" id="KW-0539">Nucleus</keyword>
<dbReference type="STRING" id="42249.A0A317SI84"/>